<dbReference type="KEGG" id="tog:HNI00_07430"/>
<dbReference type="AlphaFoldDB" id="A0AA96Y3D6"/>
<reference evidence="7" key="1">
    <citation type="submission" date="2020-05" db="EMBL/GenBank/DDBJ databases">
        <authorList>
            <person name="Zhu T."/>
            <person name="Keshari N."/>
            <person name="Lu X."/>
        </authorList>
    </citation>
    <scope>NUCLEOTIDE SEQUENCE</scope>
    <source>
        <strain evidence="7">NK1-22</strain>
    </source>
</reference>
<sequence>MFQRFLDIRVRLLISLGLVLVGVAALLFTSSSAVLINSARQTETRNLIENLLRVEQALQNQLETLGNATSDYAAWDDTYAFAQGNNPGYVEGSITPVTFTSSQTDWLAIALDAELFLYIASFDYENEEIIPGGKEFQEAVQALPILFQFTEEQPSPQGIALISGQVTLLASRPILRSDGSGPAAGTFIFGQTLDAEKISRLAASTRLSLSFYPITALPDADHTDAYKQLQSGQTSVITPLNTKAIAAYGLVRDLKNRPVMLVRIDAPRPLYQQMQLSLRYLALSLLGASTVSGFIIWRLLERSLRYLRERDRIQQALQQEAALRQSELRYREKAEELERTLQELRKTQAQLLHSEKMSGLGQLVAGIAHEINNPIGFIYGNITHARQYAHALLNLIDLYQQHIPDPPQPVQEAQASMDLPFITADLPRIFNSMRAGAERIRIIVLSLRTFSRMDEEGLKRVDIHNGIDSTLLILQHRFQTSARGSVIQVTTNYGDLPPVECYPSQINQVVLNILNNAIDALQTPQIPSGFLADSSPPLIHIQTRYLENKEGKGGKAGKEGSTDGHIQIRISNNGPPIPEDLQPRLFDPFFTTKPVGQGTGLGLAMCYQIIVETHHGILRCNSAPGHHTEFIIQIPVSQTTKRFKA</sequence>
<dbReference type="EC" id="2.7.13.3" evidence="2"/>
<dbReference type="InterPro" id="IPR007892">
    <property type="entry name" value="CHASE4"/>
</dbReference>
<feature type="domain" description="Histidine kinase" evidence="6">
    <location>
        <begin position="366"/>
        <end position="638"/>
    </location>
</feature>
<proteinExistence type="predicted"/>
<dbReference type="PROSITE" id="PS50109">
    <property type="entry name" value="HIS_KIN"/>
    <property type="match status" value="1"/>
</dbReference>
<dbReference type="PANTHER" id="PTHR43065">
    <property type="entry name" value="SENSOR HISTIDINE KINASE"/>
    <property type="match status" value="1"/>
</dbReference>
<dbReference type="InterPro" id="IPR005467">
    <property type="entry name" value="His_kinase_dom"/>
</dbReference>
<evidence type="ECO:0000256" key="3">
    <source>
        <dbReference type="ARBA" id="ARBA00022777"/>
    </source>
</evidence>
<organism evidence="7">
    <name type="scientific">Thermoleptolyngbya oregonensis NK1-22</name>
    <dbReference type="NCBI Taxonomy" id="2547457"/>
    <lineage>
        <taxon>Bacteria</taxon>
        <taxon>Bacillati</taxon>
        <taxon>Cyanobacteriota</taxon>
        <taxon>Cyanophyceae</taxon>
        <taxon>Oculatellales</taxon>
        <taxon>Oculatellaceae</taxon>
        <taxon>Thermoleptolyngbya</taxon>
    </lineage>
</organism>
<dbReference type="PRINTS" id="PR00344">
    <property type="entry name" value="BCTRLSENSOR"/>
</dbReference>
<keyword evidence="3" id="KW-0418">Kinase</keyword>
<evidence type="ECO:0000256" key="1">
    <source>
        <dbReference type="ARBA" id="ARBA00000085"/>
    </source>
</evidence>
<dbReference type="SUPFAM" id="SSF55874">
    <property type="entry name" value="ATPase domain of HSP90 chaperone/DNA topoisomerase II/histidine kinase"/>
    <property type="match status" value="1"/>
</dbReference>
<evidence type="ECO:0000256" key="2">
    <source>
        <dbReference type="ARBA" id="ARBA00012438"/>
    </source>
</evidence>
<protein>
    <recommendedName>
        <fullName evidence="2">histidine kinase</fullName>
        <ecNumber evidence="2">2.7.13.3</ecNumber>
    </recommendedName>
</protein>
<dbReference type="RefSeq" id="WP_316792068.1">
    <property type="nucleotide sequence ID" value="NZ_CP053540.1"/>
</dbReference>
<dbReference type="Gene3D" id="3.30.565.10">
    <property type="entry name" value="Histidine kinase-like ATPase, C-terminal domain"/>
    <property type="match status" value="1"/>
</dbReference>
<keyword evidence="5" id="KW-0175">Coiled coil</keyword>
<dbReference type="Pfam" id="PF05228">
    <property type="entry name" value="CHASE4"/>
    <property type="match status" value="1"/>
</dbReference>
<keyword evidence="4" id="KW-0902">Two-component regulatory system</keyword>
<dbReference type="InterPro" id="IPR003594">
    <property type="entry name" value="HATPase_dom"/>
</dbReference>
<dbReference type="Gene3D" id="1.10.287.130">
    <property type="match status" value="1"/>
</dbReference>
<dbReference type="SUPFAM" id="SSF47384">
    <property type="entry name" value="Homodimeric domain of signal transducing histidine kinase"/>
    <property type="match status" value="1"/>
</dbReference>
<gene>
    <name evidence="7" type="ORF">HNI00_07430</name>
</gene>
<dbReference type="InterPro" id="IPR036890">
    <property type="entry name" value="HATPase_C_sf"/>
</dbReference>
<feature type="coiled-coil region" evidence="5">
    <location>
        <begin position="323"/>
        <end position="354"/>
    </location>
</feature>
<accession>A0AA96Y3D6</accession>
<dbReference type="SMART" id="SM00387">
    <property type="entry name" value="HATPase_c"/>
    <property type="match status" value="1"/>
</dbReference>
<evidence type="ECO:0000256" key="5">
    <source>
        <dbReference type="SAM" id="Coils"/>
    </source>
</evidence>
<evidence type="ECO:0000256" key="4">
    <source>
        <dbReference type="ARBA" id="ARBA00023012"/>
    </source>
</evidence>
<evidence type="ECO:0000313" key="7">
    <source>
        <dbReference type="EMBL" id="WOB43005.1"/>
    </source>
</evidence>
<dbReference type="PANTHER" id="PTHR43065:SF50">
    <property type="entry name" value="HISTIDINE KINASE"/>
    <property type="match status" value="1"/>
</dbReference>
<evidence type="ECO:0000259" key="6">
    <source>
        <dbReference type="PROSITE" id="PS50109"/>
    </source>
</evidence>
<dbReference type="InterPro" id="IPR004358">
    <property type="entry name" value="Sig_transdc_His_kin-like_C"/>
</dbReference>
<dbReference type="InterPro" id="IPR036097">
    <property type="entry name" value="HisK_dim/P_sf"/>
</dbReference>
<dbReference type="EMBL" id="CP053540">
    <property type="protein sequence ID" value="WOB43005.1"/>
    <property type="molecule type" value="Genomic_DNA"/>
</dbReference>
<dbReference type="GO" id="GO:0000155">
    <property type="term" value="F:phosphorelay sensor kinase activity"/>
    <property type="evidence" value="ECO:0007669"/>
    <property type="project" value="InterPro"/>
</dbReference>
<comment type="catalytic activity">
    <reaction evidence="1">
        <text>ATP + protein L-histidine = ADP + protein N-phospho-L-histidine.</text>
        <dbReference type="EC" id="2.7.13.3"/>
    </reaction>
</comment>
<name>A0AA96Y3D6_9CYAN</name>
<keyword evidence="3" id="KW-0808">Transferase</keyword>
<dbReference type="Pfam" id="PF02518">
    <property type="entry name" value="HATPase_c"/>
    <property type="match status" value="1"/>
</dbReference>